<dbReference type="RefSeq" id="WP_164029918.1">
    <property type="nucleotide sequence ID" value="NZ_JAABOQ010000002.1"/>
</dbReference>
<dbReference type="SUPFAM" id="SSF54427">
    <property type="entry name" value="NTF2-like"/>
    <property type="match status" value="1"/>
</dbReference>
<gene>
    <name evidence="2" type="ORF">GWK10_05240</name>
</gene>
<reference evidence="2 3" key="1">
    <citation type="submission" date="2020-01" db="EMBL/GenBank/DDBJ databases">
        <title>Spongiivirga citrea KCTC 32990T.</title>
        <authorList>
            <person name="Wang G."/>
        </authorList>
    </citation>
    <scope>NUCLEOTIDE SEQUENCE [LARGE SCALE GENOMIC DNA]</scope>
    <source>
        <strain evidence="2 3">KCTC 32990</strain>
    </source>
</reference>
<name>A0A6M0CI24_9FLAO</name>
<evidence type="ECO:0000313" key="3">
    <source>
        <dbReference type="Proteomes" id="UP000474296"/>
    </source>
</evidence>
<dbReference type="Proteomes" id="UP000474296">
    <property type="component" value="Unassembled WGS sequence"/>
</dbReference>
<dbReference type="Gene3D" id="3.10.450.50">
    <property type="match status" value="1"/>
</dbReference>
<dbReference type="Pfam" id="PF12680">
    <property type="entry name" value="SnoaL_2"/>
    <property type="match status" value="1"/>
</dbReference>
<accession>A0A6M0CI24</accession>
<organism evidence="2 3">
    <name type="scientific">Spongiivirga citrea</name>
    <dbReference type="NCBI Taxonomy" id="1481457"/>
    <lineage>
        <taxon>Bacteria</taxon>
        <taxon>Pseudomonadati</taxon>
        <taxon>Bacteroidota</taxon>
        <taxon>Flavobacteriia</taxon>
        <taxon>Flavobacteriales</taxon>
        <taxon>Flavobacteriaceae</taxon>
        <taxon>Spongiivirga</taxon>
    </lineage>
</organism>
<dbReference type="InterPro" id="IPR037401">
    <property type="entry name" value="SnoaL-like"/>
</dbReference>
<dbReference type="AlphaFoldDB" id="A0A6M0CI24"/>
<keyword evidence="3" id="KW-1185">Reference proteome</keyword>
<evidence type="ECO:0000259" key="1">
    <source>
        <dbReference type="Pfam" id="PF12680"/>
    </source>
</evidence>
<evidence type="ECO:0000313" key="2">
    <source>
        <dbReference type="EMBL" id="NER16603.1"/>
    </source>
</evidence>
<protein>
    <submittedName>
        <fullName evidence="2">Nuclear transport factor 2 family protein</fullName>
    </submittedName>
</protein>
<feature type="domain" description="SnoaL-like" evidence="1">
    <location>
        <begin position="40"/>
        <end position="141"/>
    </location>
</feature>
<comment type="caution">
    <text evidence="2">The sequence shown here is derived from an EMBL/GenBank/DDBJ whole genome shotgun (WGS) entry which is preliminary data.</text>
</comment>
<sequence>MRIKIVILTLLCACSCSTEKKQKAHTLTDIQEQNVAVAKQLFLHFNNHEWEKMAGMYPENAEILDPSLGLEVVNQTRTETIAKYKALNEVFSNIHDQVVNIYPSGEKHVIVEFISTGTAPDGTSFRLPICTIMTIENGIITKDYTYYDNFDETNI</sequence>
<dbReference type="EMBL" id="JAABOQ010000002">
    <property type="protein sequence ID" value="NER16603.1"/>
    <property type="molecule type" value="Genomic_DNA"/>
</dbReference>
<dbReference type="InterPro" id="IPR032710">
    <property type="entry name" value="NTF2-like_dom_sf"/>
</dbReference>
<proteinExistence type="predicted"/>